<name>A0A410TBL8_9CAUD</name>
<proteinExistence type="predicted"/>
<keyword evidence="2" id="KW-1185">Reference proteome</keyword>
<dbReference type="Proteomes" id="UP000290331">
    <property type="component" value="Segment"/>
</dbReference>
<reference evidence="1 2" key="1">
    <citation type="submission" date="2019-01" db="EMBL/GenBank/DDBJ databases">
        <authorList>
            <person name="Kinder M."/>
            <person name="Sitio E."/>
            <person name="Ackerson L."/>
            <person name="Anderson L."/>
            <person name="Cottrell A."/>
            <person name="Eggleston T."/>
            <person name="Kiefer A."/>
            <person name="Ukcamaj A."/>
            <person name="Vendrell P."/>
            <person name="Waytashek C."/>
            <person name="Yeo A."/>
            <person name="Braley A.B."/>
            <person name="Ettinger A.-S.H."/>
            <person name="Ettinger W.F."/>
            <person name="Anders K.R."/>
            <person name="Bradley K.W."/>
            <person name="Asai D.J."/>
            <person name="Bowman C.A."/>
            <person name="Russell D.A."/>
            <person name="Pope W.H."/>
            <person name="Jacobs-Sera D."/>
            <person name="Hendrix R.W."/>
            <person name="Hatfull G.F."/>
        </authorList>
    </citation>
    <scope>NUCLEOTIDE SEQUENCE [LARGE SCALE GENOMIC DNA]</scope>
</reference>
<dbReference type="GeneID" id="60324568"/>
<accession>A0A410TBL8</accession>
<protein>
    <submittedName>
        <fullName evidence="1">Uncharacterized protein</fullName>
    </submittedName>
</protein>
<dbReference type="EMBL" id="MK376955">
    <property type="protein sequence ID" value="QAU06428.1"/>
    <property type="molecule type" value="Genomic_DNA"/>
</dbReference>
<dbReference type="RefSeq" id="YP_009953101.1">
    <property type="nucleotide sequence ID" value="NC_051619.1"/>
</dbReference>
<gene>
    <name evidence="1" type="primary">10</name>
    <name evidence="1" type="ORF">SEA_KISI_10</name>
</gene>
<dbReference type="InterPro" id="IPR007040">
    <property type="entry name" value="Ribosome_modulation_factor"/>
</dbReference>
<dbReference type="KEGG" id="vg:60324568"/>
<evidence type="ECO:0000313" key="1">
    <source>
        <dbReference type="EMBL" id="QAU06428.1"/>
    </source>
</evidence>
<evidence type="ECO:0000313" key="2">
    <source>
        <dbReference type="Proteomes" id="UP000290331"/>
    </source>
</evidence>
<dbReference type="Pfam" id="PF04957">
    <property type="entry name" value="RMF"/>
    <property type="match status" value="1"/>
</dbReference>
<organism evidence="1 2">
    <name type="scientific">Mycobacterium phage KiSi</name>
    <dbReference type="NCBI Taxonomy" id="2507856"/>
    <lineage>
        <taxon>Viruses</taxon>
        <taxon>Duplodnaviria</taxon>
        <taxon>Heunggongvirae</taxon>
        <taxon>Uroviricota</taxon>
        <taxon>Caudoviricetes</taxon>
        <taxon>Weiservirinae</taxon>
        <taxon>Anayavirus</taxon>
        <taxon>Anayavirus kisi</taxon>
    </lineage>
</organism>
<sequence length="63" mass="6811">MIDRDAVVAARNEGRAAAPGDPNPYAGSGIQARMWRLGYRTMLLDRLNRSPARQAFLRGPGAG</sequence>